<reference evidence="4" key="1">
    <citation type="submission" date="2016-02" db="EMBL/GenBank/DDBJ databases">
        <title>Draft genome sequence of Microdochium bolleyi, a fungal endophyte of beachgrass.</title>
        <authorList>
            <consortium name="DOE Joint Genome Institute"/>
            <person name="David A.S."/>
            <person name="May G."/>
            <person name="Haridas S."/>
            <person name="Lim J."/>
            <person name="Wang M."/>
            <person name="Labutti K."/>
            <person name="Lipzen A."/>
            <person name="Barry K."/>
            <person name="Grigoriev I.V."/>
        </authorList>
    </citation>
    <scope>NUCLEOTIDE SEQUENCE [LARGE SCALE GENOMIC DNA]</scope>
    <source>
        <strain evidence="4">J235TASD1</strain>
    </source>
</reference>
<evidence type="ECO:0000313" key="4">
    <source>
        <dbReference type="Proteomes" id="UP000070501"/>
    </source>
</evidence>
<dbReference type="GO" id="GO:0017005">
    <property type="term" value="F:3'-tyrosyl-DNA phosphodiesterase activity"/>
    <property type="evidence" value="ECO:0007669"/>
    <property type="project" value="TreeGrafter"/>
</dbReference>
<dbReference type="PANTHER" id="PTHR12415">
    <property type="entry name" value="TYROSYL-DNA PHOSPHODIESTERASE 1"/>
    <property type="match status" value="1"/>
</dbReference>
<dbReference type="Gene3D" id="3.30.870.10">
    <property type="entry name" value="Endonuclease Chain A"/>
    <property type="match status" value="1"/>
</dbReference>
<dbReference type="EMBL" id="KQ964247">
    <property type="protein sequence ID" value="KXJ94580.1"/>
    <property type="molecule type" value="Genomic_DNA"/>
</dbReference>
<feature type="domain" description="PLD phosphodiesterase" evidence="2">
    <location>
        <begin position="1"/>
        <end position="29"/>
    </location>
</feature>
<dbReference type="GO" id="GO:0003690">
    <property type="term" value="F:double-stranded DNA binding"/>
    <property type="evidence" value="ECO:0007669"/>
    <property type="project" value="TreeGrafter"/>
</dbReference>
<dbReference type="GO" id="GO:0003697">
    <property type="term" value="F:single-stranded DNA binding"/>
    <property type="evidence" value="ECO:0007669"/>
    <property type="project" value="TreeGrafter"/>
</dbReference>
<protein>
    <submittedName>
        <fullName evidence="3">Tyrosyl-DNA phosphodiesterase I</fullName>
    </submittedName>
</protein>
<dbReference type="OrthoDB" id="47785at2759"/>
<dbReference type="InParanoid" id="A0A136JBQ2"/>
<dbReference type="GO" id="GO:0005634">
    <property type="term" value="C:nucleus"/>
    <property type="evidence" value="ECO:0007669"/>
    <property type="project" value="InterPro"/>
</dbReference>
<organism evidence="3 4">
    <name type="scientific">Microdochium bolleyi</name>
    <dbReference type="NCBI Taxonomy" id="196109"/>
    <lineage>
        <taxon>Eukaryota</taxon>
        <taxon>Fungi</taxon>
        <taxon>Dikarya</taxon>
        <taxon>Ascomycota</taxon>
        <taxon>Pezizomycotina</taxon>
        <taxon>Sordariomycetes</taxon>
        <taxon>Xylariomycetidae</taxon>
        <taxon>Xylariales</taxon>
        <taxon>Microdochiaceae</taxon>
        <taxon>Microdochium</taxon>
    </lineage>
</organism>
<dbReference type="STRING" id="196109.A0A136JBQ2"/>
<name>A0A136JBQ2_9PEZI</name>
<feature type="site" description="Interaction with DNA" evidence="1">
    <location>
        <position position="26"/>
    </location>
</feature>
<evidence type="ECO:0000259" key="2">
    <source>
        <dbReference type="PROSITE" id="PS50035"/>
    </source>
</evidence>
<keyword evidence="4" id="KW-1185">Reference proteome</keyword>
<dbReference type="PROSITE" id="PS50035">
    <property type="entry name" value="PLD"/>
    <property type="match status" value="1"/>
</dbReference>
<gene>
    <name evidence="3" type="ORF">Micbo1qcDRAFT_159786</name>
</gene>
<dbReference type="SUPFAM" id="SSF56024">
    <property type="entry name" value="Phospholipase D/nuclease"/>
    <property type="match status" value="1"/>
</dbReference>
<dbReference type="AlphaFoldDB" id="A0A136JBQ2"/>
<dbReference type="InterPro" id="IPR001736">
    <property type="entry name" value="PLipase_D/transphosphatidylase"/>
</dbReference>
<sequence length="59" mass="6710">MHNKLMFVRRDDATTAWAYVGSANLSESAWGRLTMDKNTSQQKMTCRNWECGVLVLANT</sequence>
<dbReference type="InterPro" id="IPR010347">
    <property type="entry name" value="Tdp1"/>
</dbReference>
<accession>A0A136JBQ2</accession>
<proteinExistence type="predicted"/>
<feature type="non-terminal residue" evidence="3">
    <location>
        <position position="59"/>
    </location>
</feature>
<evidence type="ECO:0000256" key="1">
    <source>
        <dbReference type="PIRSR" id="PIRSR610347-3"/>
    </source>
</evidence>
<dbReference type="PANTHER" id="PTHR12415:SF4">
    <property type="entry name" value="TYROSYL-DNA PHOSPHODIESTERASE DOMAIN-CONTAINING PROTEIN"/>
    <property type="match status" value="1"/>
</dbReference>
<dbReference type="Pfam" id="PF06087">
    <property type="entry name" value="Tyr-DNA_phospho"/>
    <property type="match status" value="1"/>
</dbReference>
<evidence type="ECO:0000313" key="3">
    <source>
        <dbReference type="EMBL" id="KXJ94580.1"/>
    </source>
</evidence>
<dbReference type="Proteomes" id="UP000070501">
    <property type="component" value="Unassembled WGS sequence"/>
</dbReference>
<dbReference type="GO" id="GO:0006281">
    <property type="term" value="P:DNA repair"/>
    <property type="evidence" value="ECO:0007669"/>
    <property type="project" value="InterPro"/>
</dbReference>